<dbReference type="NCBIfam" id="TIGR01643">
    <property type="entry name" value="YD_repeat_2x"/>
    <property type="match status" value="6"/>
</dbReference>
<name>A0ABV3PKY2_9HYPH</name>
<feature type="region of interest" description="Disordered" evidence="2">
    <location>
        <begin position="216"/>
        <end position="247"/>
    </location>
</feature>
<dbReference type="NCBIfam" id="TIGR03696">
    <property type="entry name" value="Rhs_assc_core"/>
    <property type="match status" value="1"/>
</dbReference>
<dbReference type="PANTHER" id="PTHR32305">
    <property type="match status" value="1"/>
</dbReference>
<evidence type="ECO:0000259" key="4">
    <source>
        <dbReference type="Pfam" id="PF25023"/>
    </source>
</evidence>
<keyword evidence="1" id="KW-0677">Repeat</keyword>
<dbReference type="InterPro" id="IPR050708">
    <property type="entry name" value="T6SS_VgrG/RHS"/>
</dbReference>
<feature type="domain" description="Teneurin-like YD-shell" evidence="4">
    <location>
        <begin position="715"/>
        <end position="832"/>
    </location>
</feature>
<evidence type="ECO:0000256" key="1">
    <source>
        <dbReference type="ARBA" id="ARBA00022737"/>
    </source>
</evidence>
<evidence type="ECO:0000313" key="5">
    <source>
        <dbReference type="EMBL" id="MEW9306318.1"/>
    </source>
</evidence>
<protein>
    <submittedName>
        <fullName evidence="5">RHS repeat-associated core domain-containing protein</fullName>
    </submittedName>
</protein>
<feature type="compositionally biased region" description="Pro residues" evidence="2">
    <location>
        <begin position="221"/>
        <end position="241"/>
    </location>
</feature>
<evidence type="ECO:0000259" key="3">
    <source>
        <dbReference type="Pfam" id="PF03527"/>
    </source>
</evidence>
<dbReference type="PRINTS" id="PR00394">
    <property type="entry name" value="RHSPROTEIN"/>
</dbReference>
<keyword evidence="6" id="KW-1185">Reference proteome</keyword>
<dbReference type="Gene3D" id="2.180.10.10">
    <property type="entry name" value="RHS repeat-associated core"/>
    <property type="match status" value="3"/>
</dbReference>
<evidence type="ECO:0000256" key="2">
    <source>
        <dbReference type="SAM" id="MobiDB-lite"/>
    </source>
</evidence>
<sequence length="1565" mass="173484">MADGGPNPNVCRPGMSAADLRAEADKIAQDAAKAAATIPGRNTTCDHNKNSKGEVCTDSTSKPDFDDTYKRYNELSNKAKAAQKKEYDDRLSWIKNYQQEHPIKYGLWRLATGDDDHDQKYANAGSYDRSLHDFLSGQDRKDFDDLQEAINQNANGGLRALGSGFLQGTGGIVEYDPKDEKEKLNQQAAKEGRPLQYGAGFFLPFIFFRKATKGEPVEATRPPPVRPPPVEPPPVRPPPTESLPVTAGEPVSVTSGEYLETWHDFLIPGAALPLDGSRYMGLKLPMPTRWRNPLGACQISAFDEFFANPRRGELIFYQADGKVVAFDRPFNFLPSINGAYPHLELKAPALGRLCLKDRRIVKHFTQYDDRFYYLEKIEDLNGNALTFTRSEVGALERIESSDGLSLSFENDGEGRRLSITLIGTDGSSLELVRYAYDTRRRMVSADCAFGMSVRYYWSTTRPLLKRWYNLTRRSETVFQYDAEGRVVHTATNGIWNDDRFRYDSQARETTYLPGGEETRAQRFHYDEQQNVTAEIDALGGAVRHRYNQAGMRVSTTDANGHTGNTKYDQYGNVREFTDAEGRSTIYGWGPNGDVDTIVDGAGGVRKFQNDHFGNVVVARDAEMHETRFARDERGRLIRTLLADGSEETRAYDEHGRLVQIRDAKGGLTSFTYDSFGRLIQWVDALGGVTKLAYEAGAGGFATPTRLTRPDGVSVGRQFDAEGSLASVNDGEGRQWHYRFGAFEVLQAITDPKGGELSFGYDSDGHLITVTNAMGRIYSLNRDVAGRVIEEEDFDGRVTRYTRDAGGRVTETIKPDGGRLVYGYDRTNRITHIETFAPKVKREDTNAKTAPLDVTRFWYDGRGLVIKAENGASLVEYERDKNGTITAETVNGRRVAVKLDAMGRRVERELSTPKAADPGKSLVAYSYDPLGLIESLTIDGHAPLSFQHDALGRETRRSSPIGFHLASRHDAVGQLIEQTGGRVPGSSLGMTGFGQAAFREAPASGAGLAIERRYRWDRANAPLAILDGLWGETNYEYDANGQVEATRAGEGTSDELRERFQYDAARNLVGMAAAGAGQLHGFGEMLGKLTAWSNTPGGVVRIARGPRGERLALTHDECGRVIERKVERNGFRPKVWHYGWDQYDRLVKCMTPEGDVWRYGYDAFGRRVWKVRELTQAEARSHASRFSGLIAAGRVTPDYASSLLPLPSERREDLSGRASGDKDRPPIVGVAYGWDGDVIAEEAPLRLDGAIDWHQATRWHYESNSFRPLAKQEALRRTRRSDGTVEETPGRLLNIITDHLGTPREALDECGKIQWAASYTTWGLIRGLKVAASTTANDDYVESFRPGNDAGGIRVIDDVDDTLVFKAVAFDSPQGRFCPIRFQGQWQDAETGLYYNRYRHYDPLAGQFASPDPIKLEGGDRPQGYVERPTTWIDPLGLASTSNARSYPDGSIRTPDGKFASQLGVPAPGTTAAHRFAEFLRTNGVDVVGEELTVKGPLGSRRYDIVTRNPDGTLHGIEVKSGNASRNAYQNFTDMFVNRFGANGTGPIQGMRMTGTTTVYVPSGGF</sequence>
<accession>A0ABV3PKY2</accession>
<dbReference type="InterPro" id="IPR056823">
    <property type="entry name" value="TEN-like_YD-shell"/>
</dbReference>
<organism evidence="5 6">
    <name type="scientific">Labrys neptuniae</name>
    <dbReference type="NCBI Taxonomy" id="376174"/>
    <lineage>
        <taxon>Bacteria</taxon>
        <taxon>Pseudomonadati</taxon>
        <taxon>Pseudomonadota</taxon>
        <taxon>Alphaproteobacteria</taxon>
        <taxon>Hyphomicrobiales</taxon>
        <taxon>Xanthobacteraceae</taxon>
        <taxon>Labrys</taxon>
    </lineage>
</organism>
<dbReference type="InterPro" id="IPR001826">
    <property type="entry name" value="RHS"/>
</dbReference>
<dbReference type="Pfam" id="PF05593">
    <property type="entry name" value="RHS_repeat"/>
    <property type="match status" value="2"/>
</dbReference>
<dbReference type="InterPro" id="IPR006530">
    <property type="entry name" value="YD"/>
</dbReference>
<comment type="caution">
    <text evidence="5">The sequence shown here is derived from an EMBL/GenBank/DDBJ whole genome shotgun (WGS) entry which is preliminary data.</text>
</comment>
<dbReference type="InterPro" id="IPR022385">
    <property type="entry name" value="Rhs_assc_core"/>
</dbReference>
<feature type="domain" description="RHS protein conserved region" evidence="3">
    <location>
        <begin position="1296"/>
        <end position="1323"/>
    </location>
</feature>
<dbReference type="RefSeq" id="WP_367624104.1">
    <property type="nucleotide sequence ID" value="NZ_JBFNQD010000003.1"/>
</dbReference>
<evidence type="ECO:0000313" key="6">
    <source>
        <dbReference type="Proteomes" id="UP001555786"/>
    </source>
</evidence>
<dbReference type="InterPro" id="IPR031325">
    <property type="entry name" value="RHS_repeat"/>
</dbReference>
<proteinExistence type="predicted"/>
<dbReference type="Proteomes" id="UP001555786">
    <property type="component" value="Unassembled WGS sequence"/>
</dbReference>
<reference evidence="5 6" key="1">
    <citation type="submission" date="2024-07" db="EMBL/GenBank/DDBJ databases">
        <title>Description of Labrys sedimenti sp. nov., isolated from a diclofenac-degrading enrichment culture.</title>
        <authorList>
            <person name="Tancsics A."/>
            <person name="Csepanyi A."/>
        </authorList>
    </citation>
    <scope>NUCLEOTIDE SEQUENCE [LARGE SCALE GENOMIC DNA]</scope>
    <source>
        <strain evidence="5 6">LMG 23578</strain>
    </source>
</reference>
<gene>
    <name evidence="5" type="ORF">ABXS05_12260</name>
</gene>
<dbReference type="Pfam" id="PF25023">
    <property type="entry name" value="TEN_YD-shell"/>
    <property type="match status" value="1"/>
</dbReference>
<dbReference type="PANTHER" id="PTHR32305:SF15">
    <property type="entry name" value="PROTEIN RHSA-RELATED"/>
    <property type="match status" value="1"/>
</dbReference>
<dbReference type="Pfam" id="PF03527">
    <property type="entry name" value="RHS"/>
    <property type="match status" value="1"/>
</dbReference>
<dbReference type="EMBL" id="JBFNQD010000003">
    <property type="protein sequence ID" value="MEW9306318.1"/>
    <property type="molecule type" value="Genomic_DNA"/>
</dbReference>